<feature type="region of interest" description="Disordered" evidence="1">
    <location>
        <begin position="296"/>
        <end position="624"/>
    </location>
</feature>
<dbReference type="Pfam" id="PF01273">
    <property type="entry name" value="LBP_BPI_CETP"/>
    <property type="match status" value="1"/>
</dbReference>
<protein>
    <submittedName>
        <fullName evidence="3">BPI fold-containing family B member 6-like</fullName>
    </submittedName>
</protein>
<feature type="compositionally biased region" description="Basic and acidic residues" evidence="1">
    <location>
        <begin position="452"/>
        <end position="571"/>
    </location>
</feature>
<dbReference type="PANTHER" id="PTHR46019">
    <property type="entry name" value="BPI FOLD-CONTAINING FAMILY B MEMBER 4-RELATED"/>
    <property type="match status" value="1"/>
</dbReference>
<dbReference type="SUPFAM" id="SSF55394">
    <property type="entry name" value="Bactericidal permeability-increasing protein, BPI"/>
    <property type="match status" value="1"/>
</dbReference>
<comment type="caution">
    <text evidence="3">The sequence shown here is derived from an EMBL/GenBank/DDBJ whole genome shotgun (WGS) entry which is preliminary data.</text>
</comment>
<proteinExistence type="predicted"/>
<evidence type="ECO:0000256" key="1">
    <source>
        <dbReference type="SAM" id="MobiDB-lite"/>
    </source>
</evidence>
<dbReference type="GO" id="GO:0008289">
    <property type="term" value="F:lipid binding"/>
    <property type="evidence" value="ECO:0007669"/>
    <property type="project" value="InterPro"/>
</dbReference>
<name>A0AAW1BSC5_CROAD</name>
<evidence type="ECO:0000313" key="3">
    <source>
        <dbReference type="EMBL" id="KAK9404873.1"/>
    </source>
</evidence>
<dbReference type="InterPro" id="IPR017942">
    <property type="entry name" value="Lipid-bd_serum_glycop_N"/>
</dbReference>
<sequence length="624" mass="70932">MKNGDNSKMIKGIKGLKIENLEIPSISTGLKADDIIMTVVDVTITVFGKSLIDRQMTITMGGEINTIGKISSLPNGELVMKATDCKVAVKSCKTNLPSSMLPKIGNKCLDSTLGKVMPGVLCPAADLMMTKLKESFYKILGKKPIGNIGYIVYEVAEKPVVCATDVSLILKIKIEKKNGEAIPFECDPLPDDLPTKEGKTASFFLPSSAIDALMILYQEHLKTLVTKVKGSVPTSDQLRKMLPGAGLPAGKKLKIQLTHREHPLVSMSSTGHTITTRIQASFLDVKHGNELLSIQMREEKRGSGGGRKGRERKGGGEERERRGEKRREEKRREGGKRRGREGKGRERKGGERRGEREEKRRGEGRKGRGKEGRGEERGGEGEERREEKRREGEEKREKRREEGRGGGRKGREGKGRERGGEEEKRREEKRGGREGREGRERRGGEKRRREEKRREEREEKRREEGSGGKGRGREGKGREGRERRGEERREEKRRGGGEGKGRERKGGERGGEGRREREERREEREKRREEKKEEKRREEKRREEKRREEREGRGGEGKGKGGERGGEGRREEKRKRRGEGEGKGKGGGGGEGRREEKREEKRREEKEKREREEKSKRREETCKP</sequence>
<dbReference type="PANTHER" id="PTHR46019:SF2">
    <property type="entry name" value="BPI FOLD-CONTAINING FAMILY B MEMBER 6"/>
    <property type="match status" value="1"/>
</dbReference>
<reference evidence="3 4" key="1">
    <citation type="journal article" date="2024" name="Proc. Natl. Acad. Sci. U.S.A.">
        <title>The genetic regulatory architecture and epigenomic basis for age-related changes in rattlesnake venom.</title>
        <authorList>
            <person name="Hogan M.P."/>
            <person name="Holding M.L."/>
            <person name="Nystrom G.S."/>
            <person name="Colston T.J."/>
            <person name="Bartlett D.A."/>
            <person name="Mason A.J."/>
            <person name="Ellsworth S.A."/>
            <person name="Rautsaw R.M."/>
            <person name="Lawrence K.C."/>
            <person name="Strickland J.L."/>
            <person name="He B."/>
            <person name="Fraser P."/>
            <person name="Margres M.J."/>
            <person name="Gilbert D.M."/>
            <person name="Gibbs H.L."/>
            <person name="Parkinson C.L."/>
            <person name="Rokyta D.R."/>
        </authorList>
    </citation>
    <scope>NUCLEOTIDE SEQUENCE [LARGE SCALE GENOMIC DNA]</scope>
    <source>
        <strain evidence="3">DRR0105</strain>
    </source>
</reference>
<organism evidence="3 4">
    <name type="scientific">Crotalus adamanteus</name>
    <name type="common">Eastern diamondback rattlesnake</name>
    <dbReference type="NCBI Taxonomy" id="8729"/>
    <lineage>
        <taxon>Eukaryota</taxon>
        <taxon>Metazoa</taxon>
        <taxon>Chordata</taxon>
        <taxon>Craniata</taxon>
        <taxon>Vertebrata</taxon>
        <taxon>Euteleostomi</taxon>
        <taxon>Lepidosauria</taxon>
        <taxon>Squamata</taxon>
        <taxon>Bifurcata</taxon>
        <taxon>Unidentata</taxon>
        <taxon>Episquamata</taxon>
        <taxon>Toxicofera</taxon>
        <taxon>Serpentes</taxon>
        <taxon>Colubroidea</taxon>
        <taxon>Viperidae</taxon>
        <taxon>Crotalinae</taxon>
        <taxon>Crotalus</taxon>
    </lineage>
</organism>
<dbReference type="InterPro" id="IPR051660">
    <property type="entry name" value="BPI_fold-BPI/LBP"/>
</dbReference>
<dbReference type="Proteomes" id="UP001474421">
    <property type="component" value="Unassembled WGS sequence"/>
</dbReference>
<dbReference type="AlphaFoldDB" id="A0AAW1BSC5"/>
<dbReference type="InterPro" id="IPR017943">
    <property type="entry name" value="Bactericidal_perm-incr_a/b_dom"/>
</dbReference>
<feature type="compositionally biased region" description="Basic and acidic residues" evidence="1">
    <location>
        <begin position="312"/>
        <end position="332"/>
    </location>
</feature>
<evidence type="ECO:0000313" key="4">
    <source>
        <dbReference type="Proteomes" id="UP001474421"/>
    </source>
</evidence>
<gene>
    <name evidence="3" type="ORF">NXF25_009700</name>
</gene>
<feature type="domain" description="Lipid-binding serum glycoprotein N-terminal" evidence="2">
    <location>
        <begin position="7"/>
        <end position="126"/>
    </location>
</feature>
<keyword evidence="4" id="KW-1185">Reference proteome</keyword>
<accession>A0AAW1BSC5</accession>
<feature type="compositionally biased region" description="Basic and acidic residues" evidence="1">
    <location>
        <begin position="591"/>
        <end position="624"/>
    </location>
</feature>
<dbReference type="EMBL" id="JAOTOJ010000003">
    <property type="protein sequence ID" value="KAK9404873.1"/>
    <property type="molecule type" value="Genomic_DNA"/>
</dbReference>
<feature type="compositionally biased region" description="Basic and acidic residues" evidence="1">
    <location>
        <begin position="341"/>
        <end position="443"/>
    </location>
</feature>
<evidence type="ECO:0000259" key="2">
    <source>
        <dbReference type="Pfam" id="PF01273"/>
    </source>
</evidence>
<dbReference type="Gene3D" id="3.15.10.10">
    <property type="entry name" value="Bactericidal permeability-increasing protein, domain 1"/>
    <property type="match status" value="1"/>
</dbReference>